<dbReference type="PANTHER" id="PTHR43297:SF2">
    <property type="entry name" value="DIPEPTIDE TRANSPORT ATP-BINDING PROTEIN DPPD"/>
    <property type="match status" value="1"/>
</dbReference>
<accession>A0A2U9Q0U6</accession>
<keyword evidence="5" id="KW-0547">Nucleotide-binding</keyword>
<comment type="subcellular location">
    <subcellularLocation>
        <location evidence="1">Cell membrane</location>
        <topology evidence="1">Peripheral membrane protein</topology>
    </subcellularLocation>
</comment>
<proteinExistence type="inferred from homology"/>
<keyword evidence="3" id="KW-0813">Transport</keyword>
<dbReference type="Gene3D" id="3.40.50.300">
    <property type="entry name" value="P-loop containing nucleotide triphosphate hydrolases"/>
    <property type="match status" value="1"/>
</dbReference>
<dbReference type="SMART" id="SM00382">
    <property type="entry name" value="AAA"/>
    <property type="match status" value="1"/>
</dbReference>
<evidence type="ECO:0000256" key="4">
    <source>
        <dbReference type="ARBA" id="ARBA00022475"/>
    </source>
</evidence>
<dbReference type="SUPFAM" id="SSF52540">
    <property type="entry name" value="P-loop containing nucleoside triphosphate hydrolases"/>
    <property type="match status" value="1"/>
</dbReference>
<keyword evidence="4" id="KW-1003">Cell membrane</keyword>
<dbReference type="Pfam" id="PF00005">
    <property type="entry name" value="ABC_tran"/>
    <property type="match status" value="1"/>
</dbReference>
<dbReference type="InterPro" id="IPR050388">
    <property type="entry name" value="ABC_Ni/Peptide_Import"/>
</dbReference>
<dbReference type="AlphaFoldDB" id="A0A2U9Q0U6"/>
<comment type="similarity">
    <text evidence="2">Belongs to the ABC transporter superfamily.</text>
</comment>
<dbReference type="PANTHER" id="PTHR43297">
    <property type="entry name" value="OLIGOPEPTIDE TRANSPORT ATP-BINDING PROTEIN APPD"/>
    <property type="match status" value="1"/>
</dbReference>
<reference evidence="10" key="2">
    <citation type="submission" date="2018-03" db="EMBL/GenBank/DDBJ databases">
        <authorList>
            <person name="Derbyshire K."/>
            <person name="Gray T.A."/>
            <person name="Champion M."/>
        </authorList>
    </citation>
    <scope>NUCLEOTIDE SEQUENCE [LARGE SCALE GENOMIC DNA]</scope>
    <source>
        <strain evidence="10">MKD8</strain>
    </source>
</reference>
<feature type="domain" description="ABC transporter" evidence="8">
    <location>
        <begin position="6"/>
        <end position="257"/>
    </location>
</feature>
<organism evidence="9 10">
    <name type="scientific">Mycolicibacterium smegmatis (strain MKD8)</name>
    <name type="common">Mycobacterium smegmatis</name>
    <dbReference type="NCBI Taxonomy" id="1214915"/>
    <lineage>
        <taxon>Bacteria</taxon>
        <taxon>Bacillati</taxon>
        <taxon>Actinomycetota</taxon>
        <taxon>Actinomycetes</taxon>
        <taxon>Mycobacteriales</taxon>
        <taxon>Mycobacteriaceae</taxon>
        <taxon>Mycolicibacterium</taxon>
    </lineage>
</organism>
<dbReference type="InterPro" id="IPR003593">
    <property type="entry name" value="AAA+_ATPase"/>
</dbReference>
<dbReference type="InterPro" id="IPR003439">
    <property type="entry name" value="ABC_transporter-like_ATP-bd"/>
</dbReference>
<dbReference type="InterPro" id="IPR027417">
    <property type="entry name" value="P-loop_NTPase"/>
</dbReference>
<dbReference type="GO" id="GO:0005886">
    <property type="term" value="C:plasma membrane"/>
    <property type="evidence" value="ECO:0007669"/>
    <property type="project" value="UniProtKB-SubCell"/>
</dbReference>
<evidence type="ECO:0000256" key="3">
    <source>
        <dbReference type="ARBA" id="ARBA00022448"/>
    </source>
</evidence>
<keyword evidence="7" id="KW-0472">Membrane</keyword>
<dbReference type="InterPro" id="IPR013563">
    <property type="entry name" value="Oligopep_ABC_C"/>
</dbReference>
<dbReference type="GO" id="GO:0016887">
    <property type="term" value="F:ATP hydrolysis activity"/>
    <property type="evidence" value="ECO:0007669"/>
    <property type="project" value="InterPro"/>
</dbReference>
<gene>
    <name evidence="9" type="ORF">D806_067510</name>
</gene>
<dbReference type="Proteomes" id="UP000011200">
    <property type="component" value="Chromosome"/>
</dbReference>
<dbReference type="GO" id="GO:0015833">
    <property type="term" value="P:peptide transport"/>
    <property type="evidence" value="ECO:0007669"/>
    <property type="project" value="InterPro"/>
</dbReference>
<dbReference type="PROSITE" id="PS50893">
    <property type="entry name" value="ABC_TRANSPORTER_2"/>
    <property type="match status" value="1"/>
</dbReference>
<protein>
    <submittedName>
        <fullName evidence="9">Oligopeptide transport ATP-binding protein OppD</fullName>
    </submittedName>
</protein>
<dbReference type="CDD" id="cd03257">
    <property type="entry name" value="ABC_NikE_OppD_transporters"/>
    <property type="match status" value="1"/>
</dbReference>
<dbReference type="GO" id="GO:0005524">
    <property type="term" value="F:ATP binding"/>
    <property type="evidence" value="ECO:0007669"/>
    <property type="project" value="UniProtKB-KW"/>
</dbReference>
<dbReference type="FunFam" id="3.40.50.300:FF:000016">
    <property type="entry name" value="Oligopeptide ABC transporter ATP-binding component"/>
    <property type="match status" value="1"/>
</dbReference>
<dbReference type="Pfam" id="PF08352">
    <property type="entry name" value="oligo_HPY"/>
    <property type="match status" value="1"/>
</dbReference>
<evidence type="ECO:0000259" key="8">
    <source>
        <dbReference type="PROSITE" id="PS50893"/>
    </source>
</evidence>
<evidence type="ECO:0000256" key="2">
    <source>
        <dbReference type="ARBA" id="ARBA00005417"/>
    </source>
</evidence>
<dbReference type="EMBL" id="CP027541">
    <property type="protein sequence ID" value="AWT57682.1"/>
    <property type="molecule type" value="Genomic_DNA"/>
</dbReference>
<evidence type="ECO:0000256" key="6">
    <source>
        <dbReference type="ARBA" id="ARBA00022840"/>
    </source>
</evidence>
<keyword evidence="6 9" id="KW-0067">ATP-binding</keyword>
<dbReference type="RefSeq" id="WP_003898291.1">
    <property type="nucleotide sequence ID" value="NZ_CP027541.1"/>
</dbReference>
<evidence type="ECO:0000313" key="10">
    <source>
        <dbReference type="Proteomes" id="UP000011200"/>
    </source>
</evidence>
<evidence type="ECO:0000256" key="1">
    <source>
        <dbReference type="ARBA" id="ARBA00004202"/>
    </source>
</evidence>
<reference evidence="9 10" key="1">
    <citation type="journal article" date="2013" name="Genome Announc.">
        <title>Draft genome sequence of MKD8, a conjugal recipient Mycobacterium smegmatis strain.</title>
        <authorList>
            <person name="Gray T.A."/>
            <person name="Palumbo M.J."/>
            <person name="Derbyshire K.M."/>
        </authorList>
    </citation>
    <scope>NUCLEOTIDE SEQUENCE [LARGE SCALE GENOMIC DNA]</scope>
    <source>
        <strain evidence="9 10">MKD8</strain>
    </source>
</reference>
<evidence type="ECO:0000256" key="5">
    <source>
        <dbReference type="ARBA" id="ARBA00022741"/>
    </source>
</evidence>
<evidence type="ECO:0000313" key="9">
    <source>
        <dbReference type="EMBL" id="AWT57682.1"/>
    </source>
</evidence>
<evidence type="ECO:0000256" key="7">
    <source>
        <dbReference type="ARBA" id="ARBA00023136"/>
    </source>
</evidence>
<sequence>MGAPILTVDDLRVDFELPGRTVHAVRGVSFEVRAGRTLAIVGESGSGKSATASSVLRLNPEPPARYPSGLISYQGRDVLRLSQKELRSIRGDEIAMVFQDPMSSLNPVRRIGAQIAEVLCRHRGGRAARYHADVVAALEAAGIDDPQRRAAQYPHELSGGLRQRAMIAMALVAGPRLLIADEPTTALDVTVQAQILDVLAGLQQDRQMALLLITHDLGVVANMADDVLVMRAGEVVEHGDVLSILTNPKHPYTRQLLAATPRLREESPA</sequence>
<name>A0A2U9Q0U6_MYCSE</name>